<proteinExistence type="inferred from homology"/>
<keyword evidence="5" id="KW-0762">Sugar transport</keyword>
<feature type="domain" description="Polysaccharide export protein N-terminal" evidence="15">
    <location>
        <begin position="101"/>
        <end position="171"/>
    </location>
</feature>
<keyword evidence="13" id="KW-0998">Cell outer membrane</keyword>
<dbReference type="Gene3D" id="3.10.560.10">
    <property type="entry name" value="Outer membrane lipoprotein wza domain like"/>
    <property type="match status" value="2"/>
</dbReference>
<protein>
    <submittedName>
        <fullName evidence="17">Polysaccharide biosynthesis/export family protein</fullName>
    </submittedName>
</protein>
<evidence type="ECO:0000256" key="5">
    <source>
        <dbReference type="ARBA" id="ARBA00022597"/>
    </source>
</evidence>
<feature type="domain" description="Polysaccharide export protein N-terminal" evidence="15">
    <location>
        <begin position="175"/>
        <end position="225"/>
    </location>
</feature>
<keyword evidence="6" id="KW-0812">Transmembrane</keyword>
<keyword evidence="18" id="KW-1185">Reference proteome</keyword>
<evidence type="ECO:0000256" key="9">
    <source>
        <dbReference type="ARBA" id="ARBA00023065"/>
    </source>
</evidence>
<dbReference type="RefSeq" id="WP_353929608.1">
    <property type="nucleotide sequence ID" value="NZ_CP150886.1"/>
</dbReference>
<keyword evidence="3" id="KW-0813">Transport</keyword>
<evidence type="ECO:0000256" key="3">
    <source>
        <dbReference type="ARBA" id="ARBA00022448"/>
    </source>
</evidence>
<feature type="domain" description="SLBB" evidence="16">
    <location>
        <begin position="236"/>
        <end position="317"/>
    </location>
</feature>
<dbReference type="Gene3D" id="3.30.1950.10">
    <property type="entry name" value="wza like domain"/>
    <property type="match status" value="2"/>
</dbReference>
<sequence length="467" mass="50550">MFIVSNSHKCGLVTVIFITWQVSIISITSIRPVVAQTLPSLEPSSQKIILPPHNSEFINPNRNKEIENEEIKNKNISPDFNSYLLDIGDGLSVIVQPLPGLYRLGIGDSIGVAVQRFPDLSFQASINPEGNIIVPLLGAISLNGLTLKEAEDKIRAGLNRYVIDPIIYLSLTGRRPNLSFQAPINQDGNIIIPQIGQLYVKGLSVEEAEIKIRSALSAITSDPVVVSLAQMRPVQITISGEVFRPGIYSAGTAMPRVTDILPLAGGSTLNADLRKVQIRRQLGDGSIVSQNVDLYAALQSGGTPPNLRLQDGDAVIVQRREPGTDDGYDRNLIARSTLAVPQIKVRVLNYAAGGIGTQSLPNGSTFLDVLGNVPLNTANLRDIALVRFDPEQGKAVTQRLDAKKALAGDASQNVTLQDNDVIVVGRNLVGKLTTLFNTITQPFFNVQSFIRFFENFGNGLFGGNSNR</sequence>
<evidence type="ECO:0000256" key="4">
    <source>
        <dbReference type="ARBA" id="ARBA00022452"/>
    </source>
</evidence>
<dbReference type="InterPro" id="IPR049712">
    <property type="entry name" value="Poly_export"/>
</dbReference>
<evidence type="ECO:0000256" key="7">
    <source>
        <dbReference type="ARBA" id="ARBA00022729"/>
    </source>
</evidence>
<evidence type="ECO:0000256" key="10">
    <source>
        <dbReference type="ARBA" id="ARBA00023114"/>
    </source>
</evidence>
<dbReference type="Pfam" id="PF22461">
    <property type="entry name" value="SLBB_2"/>
    <property type="match status" value="1"/>
</dbReference>
<comment type="subcellular location">
    <subcellularLocation>
        <location evidence="1">Cell outer membrane</location>
        <topology evidence="1">Multi-pass membrane protein</topology>
    </subcellularLocation>
</comment>
<evidence type="ECO:0000259" key="15">
    <source>
        <dbReference type="Pfam" id="PF02563"/>
    </source>
</evidence>
<keyword evidence="10" id="KW-0626">Porin</keyword>
<evidence type="ECO:0000313" key="18">
    <source>
        <dbReference type="Proteomes" id="UP001483337"/>
    </source>
</evidence>
<evidence type="ECO:0000256" key="13">
    <source>
        <dbReference type="ARBA" id="ARBA00023237"/>
    </source>
</evidence>
<reference evidence="17 18" key="1">
    <citation type="submission" date="2024-04" db="EMBL/GenBank/DDBJ databases">
        <title>Okeanomitos corallinicola gen. &amp; sp. nov. (Nostocales, Cyanobacteria), a new toxic marine heterocyst-forming cyanobacterium from a coral reef.</title>
        <authorList>
            <person name="Li H."/>
            <person name="Li R."/>
            <person name="Kang J."/>
            <person name="Hii K.S."/>
            <person name="Mohamed H.F."/>
            <person name="Xu X."/>
            <person name="Luo Z."/>
        </authorList>
    </citation>
    <scope>NUCLEOTIDE SEQUENCE [LARGE SCALE GENOMIC DNA]</scope>
    <source>
        <strain evidence="17 18">TIOX110</strain>
    </source>
</reference>
<dbReference type="EMBL" id="CP150886">
    <property type="protein sequence ID" value="WZB86694.1"/>
    <property type="molecule type" value="Genomic_DNA"/>
</dbReference>
<keyword evidence="14" id="KW-0449">Lipoprotein</keyword>
<dbReference type="PANTHER" id="PTHR33619:SF3">
    <property type="entry name" value="POLYSACCHARIDE EXPORT PROTEIN GFCE-RELATED"/>
    <property type="match status" value="1"/>
</dbReference>
<keyword evidence="8" id="KW-0625">Polysaccharide transport</keyword>
<keyword evidence="12" id="KW-0564">Palmitate</keyword>
<comment type="similarity">
    <text evidence="2">Belongs to the BexD/CtrA/VexA family.</text>
</comment>
<keyword evidence="11" id="KW-0472">Membrane</keyword>
<evidence type="ECO:0000256" key="2">
    <source>
        <dbReference type="ARBA" id="ARBA00009450"/>
    </source>
</evidence>
<evidence type="ECO:0000256" key="6">
    <source>
        <dbReference type="ARBA" id="ARBA00022692"/>
    </source>
</evidence>
<keyword evidence="4" id="KW-1134">Transmembrane beta strand</keyword>
<dbReference type="Pfam" id="PF02563">
    <property type="entry name" value="Poly_export"/>
    <property type="match status" value="2"/>
</dbReference>
<evidence type="ECO:0000256" key="14">
    <source>
        <dbReference type="ARBA" id="ARBA00023288"/>
    </source>
</evidence>
<evidence type="ECO:0000256" key="11">
    <source>
        <dbReference type="ARBA" id="ARBA00023136"/>
    </source>
</evidence>
<evidence type="ECO:0000256" key="8">
    <source>
        <dbReference type="ARBA" id="ARBA00023047"/>
    </source>
</evidence>
<evidence type="ECO:0000313" key="17">
    <source>
        <dbReference type="EMBL" id="WZB86694.1"/>
    </source>
</evidence>
<dbReference type="PANTHER" id="PTHR33619">
    <property type="entry name" value="POLYSACCHARIDE EXPORT PROTEIN GFCE-RELATED"/>
    <property type="match status" value="1"/>
</dbReference>
<accession>A0ABZ2UNV0</accession>
<name>A0ABZ2UNV0_9CYAN</name>
<keyword evidence="7" id="KW-0732">Signal</keyword>
<evidence type="ECO:0000256" key="12">
    <source>
        <dbReference type="ARBA" id="ARBA00023139"/>
    </source>
</evidence>
<organism evidence="17 18">
    <name type="scientific">Okeanomitos corallinicola TIOX110</name>
    <dbReference type="NCBI Taxonomy" id="3133117"/>
    <lineage>
        <taxon>Bacteria</taxon>
        <taxon>Bacillati</taxon>
        <taxon>Cyanobacteriota</taxon>
        <taxon>Cyanophyceae</taxon>
        <taxon>Nostocales</taxon>
        <taxon>Aphanizomenonaceae</taxon>
        <taxon>Okeanomitos</taxon>
    </lineage>
</organism>
<dbReference type="InterPro" id="IPR054765">
    <property type="entry name" value="SLBB_dom"/>
</dbReference>
<dbReference type="Proteomes" id="UP001483337">
    <property type="component" value="Chromosome"/>
</dbReference>
<evidence type="ECO:0000256" key="1">
    <source>
        <dbReference type="ARBA" id="ARBA00004571"/>
    </source>
</evidence>
<dbReference type="InterPro" id="IPR003715">
    <property type="entry name" value="Poly_export_N"/>
</dbReference>
<keyword evidence="9" id="KW-0406">Ion transport</keyword>
<evidence type="ECO:0000259" key="16">
    <source>
        <dbReference type="Pfam" id="PF22461"/>
    </source>
</evidence>
<gene>
    <name evidence="17" type="ORF">WJM97_14990</name>
</gene>